<dbReference type="EMBL" id="AP013059">
    <property type="protein sequence ID" value="BAN25660.1"/>
    <property type="molecule type" value="Genomic_DNA"/>
</dbReference>
<keyword evidence="2" id="KW-1185">Reference proteome</keyword>
<dbReference type="STRING" id="758793.BRPE64_BCDS09990"/>
<organism evidence="1 2">
    <name type="scientific">Caballeronia insecticola</name>
    <dbReference type="NCBI Taxonomy" id="758793"/>
    <lineage>
        <taxon>Bacteria</taxon>
        <taxon>Pseudomonadati</taxon>
        <taxon>Pseudomonadota</taxon>
        <taxon>Betaproteobacteria</taxon>
        <taxon>Burkholderiales</taxon>
        <taxon>Burkholderiaceae</taxon>
        <taxon>Caballeronia</taxon>
    </lineage>
</organism>
<sequence length="83" mass="9357">MSGAGQYPPLLPLLDVVPDDCVPPSVWHPASRPANNASMTVAILASFMKYLRKERWNHARRLSRLLIKRVAARGYSLCPQPFR</sequence>
<dbReference type="KEGG" id="buo:BRPE64_BCDS09990"/>
<reference evidence="1 2" key="1">
    <citation type="journal article" date="2013" name="Genome Announc.">
        <title>Complete Genome Sequence of Burkholderia sp. Strain RPE64, Bacterial Symbiont of the Bean Bug Riptortus pedestris.</title>
        <authorList>
            <person name="Shibata T.F."/>
            <person name="Maeda T."/>
            <person name="Nikoh N."/>
            <person name="Yamaguchi K."/>
            <person name="Oshima K."/>
            <person name="Hattori M."/>
            <person name="Nishiyama T."/>
            <person name="Hasebe M."/>
            <person name="Fukatsu T."/>
            <person name="Kikuchi Y."/>
            <person name="Shigenobu S."/>
        </authorList>
    </citation>
    <scope>NUCLEOTIDE SEQUENCE [LARGE SCALE GENOMIC DNA]</scope>
</reference>
<accession>R4WX27</accession>
<name>R4WX27_9BURK</name>
<dbReference type="AlphaFoldDB" id="R4WX27"/>
<protein>
    <submittedName>
        <fullName evidence="1">Uncharacterized protein</fullName>
    </submittedName>
</protein>
<proteinExistence type="predicted"/>
<reference evidence="1 2" key="2">
    <citation type="journal article" date="2018" name="Int. J. Syst. Evol. Microbiol.">
        <title>Burkholderia insecticola sp. nov., a gut symbiotic bacterium of the bean bug Riptortus pedestris.</title>
        <authorList>
            <person name="Takeshita K."/>
            <person name="Tamaki H."/>
            <person name="Ohbayashi T."/>
            <person name="Meng X.-Y."/>
            <person name="Sone T."/>
            <person name="Mitani Y."/>
            <person name="Peeters C."/>
            <person name="Kikuchi Y."/>
            <person name="Vandamme P."/>
        </authorList>
    </citation>
    <scope>NUCLEOTIDE SEQUENCE [LARGE SCALE GENOMIC DNA]</scope>
    <source>
        <strain evidence="1">RPE64</strain>
    </source>
</reference>
<evidence type="ECO:0000313" key="1">
    <source>
        <dbReference type="EMBL" id="BAN25660.1"/>
    </source>
</evidence>
<dbReference type="Proteomes" id="UP000013966">
    <property type="component" value="Chromosome 2"/>
</dbReference>
<gene>
    <name evidence="1" type="ORF">BRPE64_BCDS09990</name>
</gene>
<dbReference type="HOGENOM" id="CLU_2536096_0_0_4"/>
<evidence type="ECO:0000313" key="2">
    <source>
        <dbReference type="Proteomes" id="UP000013966"/>
    </source>
</evidence>